<dbReference type="InterPro" id="IPR001005">
    <property type="entry name" value="SANT/Myb"/>
</dbReference>
<dbReference type="Gene3D" id="1.10.10.60">
    <property type="entry name" value="Homeodomain-like"/>
    <property type="match status" value="2"/>
</dbReference>
<feature type="compositionally biased region" description="Polar residues" evidence="4">
    <location>
        <begin position="85"/>
        <end position="98"/>
    </location>
</feature>
<organism evidence="7 8">
    <name type="scientific">Tetrahymena thermophila (strain SB210)</name>
    <dbReference type="NCBI Taxonomy" id="312017"/>
    <lineage>
        <taxon>Eukaryota</taxon>
        <taxon>Sar</taxon>
        <taxon>Alveolata</taxon>
        <taxon>Ciliophora</taxon>
        <taxon>Intramacronucleata</taxon>
        <taxon>Oligohymenophorea</taxon>
        <taxon>Hymenostomatida</taxon>
        <taxon>Tetrahymenina</taxon>
        <taxon>Tetrahymenidae</taxon>
        <taxon>Tetrahymena</taxon>
    </lineage>
</organism>
<dbReference type="AlphaFoldDB" id="Q23DH5"/>
<dbReference type="HOGENOM" id="CLU_604827_0_0_1"/>
<gene>
    <name evidence="7" type="ORF">TTHERM_00047160</name>
</gene>
<proteinExistence type="predicted"/>
<dbReference type="InParanoid" id="Q23DH5"/>
<dbReference type="PROSITE" id="PS50090">
    <property type="entry name" value="MYB_LIKE"/>
    <property type="match status" value="2"/>
</dbReference>
<dbReference type="STRING" id="312017.Q23DH5"/>
<dbReference type="GO" id="GO:0000976">
    <property type="term" value="F:transcription cis-regulatory region binding"/>
    <property type="evidence" value="ECO:0007669"/>
    <property type="project" value="TreeGrafter"/>
</dbReference>
<evidence type="ECO:0000256" key="3">
    <source>
        <dbReference type="ARBA" id="ARBA00023242"/>
    </source>
</evidence>
<feature type="domain" description="Myb-like" evidence="5">
    <location>
        <begin position="177"/>
        <end position="226"/>
    </location>
</feature>
<feature type="region of interest" description="Disordered" evidence="4">
    <location>
        <begin position="1"/>
        <end position="106"/>
    </location>
</feature>
<reference evidence="8" key="1">
    <citation type="journal article" date="2006" name="PLoS Biol.">
        <title>Macronuclear genome sequence of the ciliate Tetrahymena thermophila, a model eukaryote.</title>
        <authorList>
            <person name="Eisen J.A."/>
            <person name="Coyne R.S."/>
            <person name="Wu M."/>
            <person name="Wu D."/>
            <person name="Thiagarajan M."/>
            <person name="Wortman J.R."/>
            <person name="Badger J.H."/>
            <person name="Ren Q."/>
            <person name="Amedeo P."/>
            <person name="Jones K.M."/>
            <person name="Tallon L.J."/>
            <person name="Delcher A.L."/>
            <person name="Salzberg S.L."/>
            <person name="Silva J.C."/>
            <person name="Haas B.J."/>
            <person name="Majoros W.H."/>
            <person name="Farzad M."/>
            <person name="Carlton J.M."/>
            <person name="Smith R.K. Jr."/>
            <person name="Garg J."/>
            <person name="Pearlman R.E."/>
            <person name="Karrer K.M."/>
            <person name="Sun L."/>
            <person name="Manning G."/>
            <person name="Elde N.C."/>
            <person name="Turkewitz A.P."/>
            <person name="Asai D.J."/>
            <person name="Wilkes D.E."/>
            <person name="Wang Y."/>
            <person name="Cai H."/>
            <person name="Collins K."/>
            <person name="Stewart B.A."/>
            <person name="Lee S.R."/>
            <person name="Wilamowska K."/>
            <person name="Weinberg Z."/>
            <person name="Ruzzo W.L."/>
            <person name="Wloga D."/>
            <person name="Gaertig J."/>
            <person name="Frankel J."/>
            <person name="Tsao C.-C."/>
            <person name="Gorovsky M.A."/>
            <person name="Keeling P.J."/>
            <person name="Waller R.F."/>
            <person name="Patron N.J."/>
            <person name="Cherry J.M."/>
            <person name="Stover N.A."/>
            <person name="Krieger C.J."/>
            <person name="del Toro C."/>
            <person name="Ryder H.F."/>
            <person name="Williamson S.C."/>
            <person name="Barbeau R.A."/>
            <person name="Hamilton E.P."/>
            <person name="Orias E."/>
        </authorList>
    </citation>
    <scope>NUCLEOTIDE SEQUENCE [LARGE SCALE GENOMIC DNA]</scope>
    <source>
        <strain evidence="8">SB210</strain>
    </source>
</reference>
<dbReference type="PANTHER" id="PTHR46380:SF2">
    <property type="entry name" value="CYCLIN-D-BINDING MYB-LIKE TRANSCRIPTION FACTOR 1"/>
    <property type="match status" value="1"/>
</dbReference>
<evidence type="ECO:0000256" key="1">
    <source>
        <dbReference type="ARBA" id="ARBA00004123"/>
    </source>
</evidence>
<dbReference type="PANTHER" id="PTHR46380">
    <property type="entry name" value="CYCLIN-D-BINDING MYB-LIKE TRANSCRIPTION FACTOR 1"/>
    <property type="match status" value="1"/>
</dbReference>
<dbReference type="OrthoDB" id="39591at2759"/>
<evidence type="ECO:0000313" key="7">
    <source>
        <dbReference type="EMBL" id="EAR94541.1"/>
    </source>
</evidence>
<keyword evidence="2 7" id="KW-0238">DNA-binding</keyword>
<feature type="compositionally biased region" description="Basic residues" evidence="4">
    <location>
        <begin position="39"/>
        <end position="49"/>
    </location>
</feature>
<dbReference type="PROSITE" id="PS51294">
    <property type="entry name" value="HTH_MYB"/>
    <property type="match status" value="1"/>
</dbReference>
<dbReference type="InterPro" id="IPR051651">
    <property type="entry name" value="DMTF1_DNA-bind_reg"/>
</dbReference>
<dbReference type="GO" id="GO:0003700">
    <property type="term" value="F:DNA-binding transcription factor activity"/>
    <property type="evidence" value="ECO:0007669"/>
    <property type="project" value="TreeGrafter"/>
</dbReference>
<dbReference type="Pfam" id="PF00249">
    <property type="entry name" value="Myb_DNA-binding"/>
    <property type="match status" value="1"/>
</dbReference>
<name>Q23DH5_TETTS</name>
<dbReference type="RefSeq" id="XP_001014711.1">
    <property type="nucleotide sequence ID" value="XM_001014711.1"/>
</dbReference>
<dbReference type="InterPro" id="IPR009057">
    <property type="entry name" value="Homeodomain-like_sf"/>
</dbReference>
<keyword evidence="8" id="KW-1185">Reference proteome</keyword>
<feature type="domain" description="HTH myb-type" evidence="6">
    <location>
        <begin position="177"/>
        <end position="230"/>
    </location>
</feature>
<dbReference type="GO" id="GO:0005634">
    <property type="term" value="C:nucleus"/>
    <property type="evidence" value="ECO:0007669"/>
    <property type="project" value="UniProtKB-SubCell"/>
</dbReference>
<sequence length="453" mass="53003">MGKSQKEDKKSTEKKQKDIPQIEKNIAKQKGQNGEKKSQNGKKKEKAQKKSVQFNLEDNQEFEIESRAKKQKQQNSQSDENNDQIKTNAINSTQNERGWNQKIDEKQTGKFTDDEIQLLKESMCKYAFEKGLGESGLLKLVSEKATKETLGAWTQIAEVLPYRSVQSCHNFCRRRFNPNNYGGKWTPQETSELLALVKEHGRKWKLIGQQLGRTETNVRDKYKSLGEDNAEQRKIEYWNLDELIQLIQLISEHTGIKLLKNKKQMKLEIKSNGQKISEQSEEFNQNRQRVRDIQHVDPSVKFILNFISFKNLKELENQSIPWTKISNEMKQRSKDDCKNKWTQSLIKIFYEYSGNFEQDDEEDLVQQIYDQEIDSESEIDFSKIQNGKTPLENKMKWNILKKRVTSRQNVTVPNVLKELMSQFSSSKSQSVSENIINNSSTELINYFKVNYEN</sequence>
<comment type="subcellular location">
    <subcellularLocation>
        <location evidence="1">Nucleus</location>
    </subcellularLocation>
</comment>
<evidence type="ECO:0000259" key="6">
    <source>
        <dbReference type="PROSITE" id="PS51294"/>
    </source>
</evidence>
<evidence type="ECO:0000313" key="8">
    <source>
        <dbReference type="Proteomes" id="UP000009168"/>
    </source>
</evidence>
<dbReference type="SUPFAM" id="SSF46689">
    <property type="entry name" value="Homeodomain-like"/>
    <property type="match status" value="1"/>
</dbReference>
<dbReference type="CDD" id="cd00167">
    <property type="entry name" value="SANT"/>
    <property type="match status" value="1"/>
</dbReference>
<dbReference type="InterPro" id="IPR017930">
    <property type="entry name" value="Myb_dom"/>
</dbReference>
<dbReference type="EMBL" id="GG662712">
    <property type="protein sequence ID" value="EAR94541.1"/>
    <property type="molecule type" value="Genomic_DNA"/>
</dbReference>
<accession>Q23DH5</accession>
<dbReference type="Proteomes" id="UP000009168">
    <property type="component" value="Unassembled WGS sequence"/>
</dbReference>
<dbReference type="OMA" id="IPWMSIS"/>
<evidence type="ECO:0000256" key="2">
    <source>
        <dbReference type="ARBA" id="ARBA00023125"/>
    </source>
</evidence>
<feature type="domain" description="Myb-like" evidence="5">
    <location>
        <begin position="322"/>
        <end position="345"/>
    </location>
</feature>
<dbReference type="KEGG" id="tet:TTHERM_00047160"/>
<evidence type="ECO:0000259" key="5">
    <source>
        <dbReference type="PROSITE" id="PS50090"/>
    </source>
</evidence>
<dbReference type="SMART" id="SM00717">
    <property type="entry name" value="SANT"/>
    <property type="match status" value="3"/>
</dbReference>
<dbReference type="eggNOG" id="KOG0051">
    <property type="taxonomic scope" value="Eukaryota"/>
</dbReference>
<evidence type="ECO:0000256" key="4">
    <source>
        <dbReference type="SAM" id="MobiDB-lite"/>
    </source>
</evidence>
<keyword evidence="3" id="KW-0539">Nucleus</keyword>
<protein>
    <submittedName>
        <fullName evidence="7">Myb-like DNA-binding domain protein</fullName>
    </submittedName>
</protein>
<dbReference type="GeneID" id="7845001"/>
<feature type="compositionally biased region" description="Basic and acidic residues" evidence="4">
    <location>
        <begin position="1"/>
        <end position="21"/>
    </location>
</feature>